<feature type="region of interest" description="Disordered" evidence="1">
    <location>
        <begin position="1"/>
        <end position="126"/>
    </location>
</feature>
<evidence type="ECO:0000313" key="2">
    <source>
        <dbReference type="EMBL" id="CAA9467852.1"/>
    </source>
</evidence>
<evidence type="ECO:0000256" key="1">
    <source>
        <dbReference type="SAM" id="MobiDB-lite"/>
    </source>
</evidence>
<sequence>ERDARGAPVYRPSGPPGARDDGGGARGAGVPDPGPRRRPPATAPQLGDPKRRAGHRRPGAGCGDGPASVRPLAVRGRTRGGQLRLRPRRGPPEVHAPVPPAWPAHGEGRSYGRQGTRRLGASGWSDNARRRFNGGFTRLQQRPPRVLV</sequence>
<feature type="non-terminal residue" evidence="2">
    <location>
        <position position="1"/>
    </location>
</feature>
<dbReference type="EMBL" id="CADCVK010000082">
    <property type="protein sequence ID" value="CAA9467852.1"/>
    <property type="molecule type" value="Genomic_DNA"/>
</dbReference>
<name>A0A6J4REP3_9ACTN</name>
<proteinExistence type="predicted"/>
<protein>
    <submittedName>
        <fullName evidence="2">Uncharacterized protein</fullName>
    </submittedName>
</protein>
<organism evidence="2">
    <name type="scientific">uncultured Rubrobacteraceae bacterium</name>
    <dbReference type="NCBI Taxonomy" id="349277"/>
    <lineage>
        <taxon>Bacteria</taxon>
        <taxon>Bacillati</taxon>
        <taxon>Actinomycetota</taxon>
        <taxon>Rubrobacteria</taxon>
        <taxon>Rubrobacterales</taxon>
        <taxon>Rubrobacteraceae</taxon>
        <taxon>environmental samples</taxon>
    </lineage>
</organism>
<accession>A0A6J4REP3</accession>
<reference evidence="2" key="1">
    <citation type="submission" date="2020-02" db="EMBL/GenBank/DDBJ databases">
        <authorList>
            <person name="Meier V. D."/>
        </authorList>
    </citation>
    <scope>NUCLEOTIDE SEQUENCE</scope>
    <source>
        <strain evidence="2">AVDCRST_MAG12</strain>
    </source>
</reference>
<gene>
    <name evidence="2" type="ORF">AVDCRST_MAG12-484</name>
</gene>
<feature type="non-terminal residue" evidence="2">
    <location>
        <position position="148"/>
    </location>
</feature>
<dbReference type="AlphaFoldDB" id="A0A6J4REP3"/>